<keyword evidence="3" id="KW-0611">Plant defense</keyword>
<dbReference type="PROSITE" id="PS50941">
    <property type="entry name" value="CHIT_BIND_I_2"/>
    <property type="match status" value="1"/>
</dbReference>
<dbReference type="Pfam" id="PF00182">
    <property type="entry name" value="Glyco_hydro_19"/>
    <property type="match status" value="1"/>
</dbReference>
<dbReference type="PANTHER" id="PTHR22595:SF79">
    <property type="entry name" value="CHITINASE 12"/>
    <property type="match status" value="1"/>
</dbReference>
<feature type="signal peptide" evidence="6">
    <location>
        <begin position="1"/>
        <end position="22"/>
    </location>
</feature>
<dbReference type="Gene3D" id="3.30.20.10">
    <property type="entry name" value="Endochitinase, domain 2"/>
    <property type="match status" value="1"/>
</dbReference>
<evidence type="ECO:0000313" key="8">
    <source>
        <dbReference type="EMBL" id="CAK9267235.1"/>
    </source>
</evidence>
<feature type="chain" id="PRO_5047285078" description="Chitin-binding type-1 domain-containing protein" evidence="6">
    <location>
        <begin position="23"/>
        <end position="319"/>
    </location>
</feature>
<dbReference type="PRINTS" id="PR00451">
    <property type="entry name" value="CHITINBINDNG"/>
</dbReference>
<keyword evidence="9" id="KW-1185">Reference proteome</keyword>
<dbReference type="SUPFAM" id="SSF57016">
    <property type="entry name" value="Plant lectins/antimicrobial peptides"/>
    <property type="match status" value="1"/>
</dbReference>
<dbReference type="CDD" id="cd00325">
    <property type="entry name" value="chitinase_GH19"/>
    <property type="match status" value="1"/>
</dbReference>
<feature type="disulfide bond" evidence="5">
    <location>
        <begin position="65"/>
        <end position="69"/>
    </location>
</feature>
<feature type="domain" description="Chitin-binding type-1" evidence="7">
    <location>
        <begin position="30"/>
        <end position="71"/>
    </location>
</feature>
<reference evidence="8" key="1">
    <citation type="submission" date="2024-02" db="EMBL/GenBank/DDBJ databases">
        <authorList>
            <consortium name="ELIXIR-Norway"/>
            <consortium name="Elixir Norway"/>
        </authorList>
    </citation>
    <scope>NUCLEOTIDE SEQUENCE</scope>
</reference>
<dbReference type="InterPro" id="IPR023346">
    <property type="entry name" value="Lysozyme-like_dom_sf"/>
</dbReference>
<dbReference type="PROSITE" id="PS00026">
    <property type="entry name" value="CHIT_BIND_I_1"/>
    <property type="match status" value="1"/>
</dbReference>
<dbReference type="SUPFAM" id="SSF53955">
    <property type="entry name" value="Lysozyme-like"/>
    <property type="match status" value="1"/>
</dbReference>
<evidence type="ECO:0000256" key="1">
    <source>
        <dbReference type="ARBA" id="ARBA00022669"/>
    </source>
</evidence>
<evidence type="ECO:0000256" key="4">
    <source>
        <dbReference type="ARBA" id="ARBA00023157"/>
    </source>
</evidence>
<protein>
    <recommendedName>
        <fullName evidence="7">Chitin-binding type-1 domain-containing protein</fullName>
    </recommendedName>
</protein>
<dbReference type="InterPro" id="IPR018371">
    <property type="entry name" value="Chitin-binding_1_CS"/>
</dbReference>
<dbReference type="Pfam" id="PF00187">
    <property type="entry name" value="Chitin_bind_1"/>
    <property type="match status" value="1"/>
</dbReference>
<dbReference type="InterPro" id="IPR000726">
    <property type="entry name" value="Glyco_hydro_19_cat"/>
</dbReference>
<dbReference type="PANTHER" id="PTHR22595">
    <property type="entry name" value="CHITINASE-RELATED"/>
    <property type="match status" value="1"/>
</dbReference>
<feature type="disulfide bond" evidence="5">
    <location>
        <begin position="33"/>
        <end position="48"/>
    </location>
</feature>
<organism evidence="8 9">
    <name type="scientific">Sphagnum jensenii</name>
    <dbReference type="NCBI Taxonomy" id="128206"/>
    <lineage>
        <taxon>Eukaryota</taxon>
        <taxon>Viridiplantae</taxon>
        <taxon>Streptophyta</taxon>
        <taxon>Embryophyta</taxon>
        <taxon>Bryophyta</taxon>
        <taxon>Sphagnophytina</taxon>
        <taxon>Sphagnopsida</taxon>
        <taxon>Sphagnales</taxon>
        <taxon>Sphagnaceae</taxon>
        <taxon>Sphagnum</taxon>
    </lineage>
</organism>
<dbReference type="InterPro" id="IPR001002">
    <property type="entry name" value="Chitin-bd_1"/>
</dbReference>
<feature type="disulfide bond" evidence="5">
    <location>
        <begin position="47"/>
        <end position="61"/>
    </location>
</feature>
<dbReference type="Gene3D" id="3.30.60.10">
    <property type="entry name" value="Endochitinase-like"/>
    <property type="match status" value="1"/>
</dbReference>
<name>A0ABP0WP13_9BRYO</name>
<dbReference type="PIRSF" id="PIRSF001060">
    <property type="entry name" value="Endochitinase"/>
    <property type="match status" value="1"/>
</dbReference>
<evidence type="ECO:0000313" key="9">
    <source>
        <dbReference type="Proteomes" id="UP001497444"/>
    </source>
</evidence>
<keyword evidence="2 6" id="KW-0732">Signal</keyword>
<proteinExistence type="predicted"/>
<keyword evidence="4 5" id="KW-1015">Disulfide bond</keyword>
<accession>A0ABP0WP13</accession>
<dbReference type="SMART" id="SM00270">
    <property type="entry name" value="ChtBD1"/>
    <property type="match status" value="1"/>
</dbReference>
<evidence type="ECO:0000259" key="7">
    <source>
        <dbReference type="PROSITE" id="PS50941"/>
    </source>
</evidence>
<evidence type="ECO:0000256" key="5">
    <source>
        <dbReference type="PROSITE-ProRule" id="PRU00261"/>
    </source>
</evidence>
<feature type="disulfide bond" evidence="5">
    <location>
        <begin position="42"/>
        <end position="54"/>
    </location>
</feature>
<dbReference type="CDD" id="cd00035">
    <property type="entry name" value="ChtBD1"/>
    <property type="match status" value="1"/>
</dbReference>
<dbReference type="InterPro" id="IPR016283">
    <property type="entry name" value="Glyco_hydro_19"/>
</dbReference>
<dbReference type="EMBL" id="OZ020114">
    <property type="protein sequence ID" value="CAK9267235.1"/>
    <property type="molecule type" value="Genomic_DNA"/>
</dbReference>
<gene>
    <name evidence="8" type="ORF">CSSPJE1EN1_LOCUS12713</name>
</gene>
<keyword evidence="1 5" id="KW-0147">Chitin-binding</keyword>
<evidence type="ECO:0000256" key="6">
    <source>
        <dbReference type="SAM" id="SignalP"/>
    </source>
</evidence>
<evidence type="ECO:0000256" key="2">
    <source>
        <dbReference type="ARBA" id="ARBA00022729"/>
    </source>
</evidence>
<dbReference type="Gene3D" id="1.10.530.10">
    <property type="match status" value="1"/>
</dbReference>
<sequence length="319" mass="33543">MKGFRAAAALDLFIILVGTVASMVQVSVGQAECGSQAAGALCANGLCCSQFGYCGTGSSYCGTGCQIQCGGSPSPPPPPAGSGGVGNILTNSLFDIFFPNRNSFYTYAAFISAANSYPSFGTTGNSTQTAQEVAAFCAHVTQETTGMLYFIKRILMHVAGLFYINETDESTYCDTNYTQYPCATGQEYYGRGPFQLTWNYNYGAASGSVGYNILADPDEVATNATLSFETALWFWTTPASPKPSCHNVMVGNWTPSSEDIADGREPGFGETINIINGGLECGTSSAAANNRITYYENFCSQLGVSPGSNVSCASATPYS</sequence>
<evidence type="ECO:0000256" key="3">
    <source>
        <dbReference type="ARBA" id="ARBA00022821"/>
    </source>
</evidence>
<dbReference type="InterPro" id="IPR036861">
    <property type="entry name" value="Endochitinase-like_sf"/>
</dbReference>
<dbReference type="Proteomes" id="UP001497444">
    <property type="component" value="Chromosome 19"/>
</dbReference>